<evidence type="ECO:0000313" key="11">
    <source>
        <dbReference type="Proteomes" id="UP000319801"/>
    </source>
</evidence>
<keyword evidence="4" id="KW-0769">Symport</keyword>
<dbReference type="PANTHER" id="PTHR23507">
    <property type="entry name" value="ZGC:174356"/>
    <property type="match status" value="1"/>
</dbReference>
<evidence type="ECO:0000256" key="4">
    <source>
        <dbReference type="ARBA" id="ARBA00022847"/>
    </source>
</evidence>
<keyword evidence="3 9" id="KW-0812">Transmembrane</keyword>
<dbReference type="GO" id="GO:0015293">
    <property type="term" value="F:symporter activity"/>
    <property type="evidence" value="ECO:0007669"/>
    <property type="project" value="UniProtKB-KW"/>
</dbReference>
<evidence type="ECO:0000256" key="7">
    <source>
        <dbReference type="ARBA" id="ARBA00023180"/>
    </source>
</evidence>
<sequence length="136" mass="15207">MGCLTVIEPVVGLHAFAMFMTYPLLQQYIYRRLWKELGGSPFSVSITQSHCSNNYTNLTIHQAVQRETSYFLIQTELCFLFSSLVSSVFLLSYSDYHGCKVDCTYGPTGYGPSVYKEEKCSAAAHPGCFCLLQGKA</sequence>
<keyword evidence="5 9" id="KW-1133">Transmembrane helix</keyword>
<keyword evidence="6 9" id="KW-0472">Membrane</keyword>
<gene>
    <name evidence="10" type="ORF">Baya_1004</name>
</gene>
<evidence type="ECO:0000256" key="6">
    <source>
        <dbReference type="ARBA" id="ARBA00023136"/>
    </source>
</evidence>
<protein>
    <submittedName>
        <fullName evidence="10">Solute carrier family 46 member 3</fullName>
    </submittedName>
</protein>
<evidence type="ECO:0000256" key="5">
    <source>
        <dbReference type="ARBA" id="ARBA00022989"/>
    </source>
</evidence>
<evidence type="ECO:0000256" key="1">
    <source>
        <dbReference type="ARBA" id="ARBA00004155"/>
    </source>
</evidence>
<evidence type="ECO:0000256" key="3">
    <source>
        <dbReference type="ARBA" id="ARBA00022692"/>
    </source>
</evidence>
<feature type="transmembrane region" description="Helical" evidence="9">
    <location>
        <begin position="6"/>
        <end position="25"/>
    </location>
</feature>
<keyword evidence="7" id="KW-0325">Glycoprotein</keyword>
<name>A0A556TJX8_BAGYA</name>
<evidence type="ECO:0000256" key="9">
    <source>
        <dbReference type="SAM" id="Phobius"/>
    </source>
</evidence>
<keyword evidence="2" id="KW-0813">Transport</keyword>
<organism evidence="10 11">
    <name type="scientific">Bagarius yarrelli</name>
    <name type="common">Goonch</name>
    <name type="synonym">Bagrus yarrelli</name>
    <dbReference type="NCBI Taxonomy" id="175774"/>
    <lineage>
        <taxon>Eukaryota</taxon>
        <taxon>Metazoa</taxon>
        <taxon>Chordata</taxon>
        <taxon>Craniata</taxon>
        <taxon>Vertebrata</taxon>
        <taxon>Euteleostomi</taxon>
        <taxon>Actinopterygii</taxon>
        <taxon>Neopterygii</taxon>
        <taxon>Teleostei</taxon>
        <taxon>Ostariophysi</taxon>
        <taxon>Siluriformes</taxon>
        <taxon>Sisoridae</taxon>
        <taxon>Sisorinae</taxon>
        <taxon>Bagarius</taxon>
    </lineage>
</organism>
<reference evidence="10 11" key="1">
    <citation type="journal article" date="2019" name="Genome Biol. Evol.">
        <title>Whole-Genome Sequencing of the Giant Devil Catfish, Bagarius yarrelli.</title>
        <authorList>
            <person name="Jiang W."/>
            <person name="Lv Y."/>
            <person name="Cheng L."/>
            <person name="Yang K."/>
            <person name="Chao B."/>
            <person name="Wang X."/>
            <person name="Li Y."/>
            <person name="Pan X."/>
            <person name="You X."/>
            <person name="Zhang Y."/>
            <person name="Yang J."/>
            <person name="Li J."/>
            <person name="Zhang X."/>
            <person name="Liu S."/>
            <person name="Sun C."/>
            <person name="Yang J."/>
            <person name="Shi Q."/>
        </authorList>
    </citation>
    <scope>NUCLEOTIDE SEQUENCE [LARGE SCALE GENOMIC DNA]</scope>
    <source>
        <strain evidence="10">JWS20170419001</strain>
        <tissue evidence="10">Muscle</tissue>
    </source>
</reference>
<dbReference type="EMBL" id="VCAZ01000003">
    <property type="protein sequence ID" value="TSK16133.1"/>
    <property type="molecule type" value="Genomic_DNA"/>
</dbReference>
<dbReference type="AlphaFoldDB" id="A0A556TJX8"/>
<evidence type="ECO:0000313" key="10">
    <source>
        <dbReference type="EMBL" id="TSK16133.1"/>
    </source>
</evidence>
<comment type="subcellular location">
    <subcellularLocation>
        <location evidence="1">Lysosome membrane</location>
        <topology evidence="1">Multi-pass membrane protein</topology>
    </subcellularLocation>
</comment>
<comment type="caution">
    <text evidence="10">The sequence shown here is derived from an EMBL/GenBank/DDBJ whole genome shotgun (WGS) entry which is preliminary data.</text>
</comment>
<keyword evidence="11" id="KW-1185">Reference proteome</keyword>
<proteinExistence type="predicted"/>
<dbReference type="OrthoDB" id="3026777at2759"/>
<dbReference type="Proteomes" id="UP000319801">
    <property type="component" value="Unassembled WGS sequence"/>
</dbReference>
<evidence type="ECO:0000256" key="8">
    <source>
        <dbReference type="ARBA" id="ARBA00023228"/>
    </source>
</evidence>
<evidence type="ECO:0000256" key="2">
    <source>
        <dbReference type="ARBA" id="ARBA00022448"/>
    </source>
</evidence>
<dbReference type="GO" id="GO:0034486">
    <property type="term" value="P:vacuolar transmembrane transport"/>
    <property type="evidence" value="ECO:0007669"/>
    <property type="project" value="TreeGrafter"/>
</dbReference>
<dbReference type="PANTHER" id="PTHR23507:SF9">
    <property type="entry name" value="LYSOSOMAL PROTON-COUPLED STEROID CONJUGATE AND BILE ACID SYMPORTER SLC46A3"/>
    <property type="match status" value="1"/>
</dbReference>
<dbReference type="GO" id="GO:0005765">
    <property type="term" value="C:lysosomal membrane"/>
    <property type="evidence" value="ECO:0007669"/>
    <property type="project" value="UniProtKB-SubCell"/>
</dbReference>
<accession>A0A556TJX8</accession>
<keyword evidence="8" id="KW-0458">Lysosome</keyword>